<reference evidence="2" key="1">
    <citation type="submission" date="2016-11" db="EMBL/GenBank/DDBJ databases">
        <title>The genome of Nicotiana attenuata.</title>
        <authorList>
            <person name="Xu S."/>
            <person name="Brockmoeller T."/>
            <person name="Gaquerel E."/>
            <person name="Navarro A."/>
            <person name="Kuhl H."/>
            <person name="Gase K."/>
            <person name="Ling Z."/>
            <person name="Zhou W."/>
            <person name="Kreitzer C."/>
            <person name="Stanke M."/>
            <person name="Tang H."/>
            <person name="Lyons E."/>
            <person name="Pandey P."/>
            <person name="Pandey S.P."/>
            <person name="Timmermann B."/>
            <person name="Baldwin I.T."/>
        </authorList>
    </citation>
    <scope>NUCLEOTIDE SEQUENCE [LARGE SCALE GENOMIC DNA]</scope>
    <source>
        <strain evidence="2">UT</strain>
    </source>
</reference>
<feature type="chain" id="PRO_5009639827" description="Carboxypeptidase A inhibitor-like domain-containing protein" evidence="1">
    <location>
        <begin position="19"/>
        <end position="84"/>
    </location>
</feature>
<sequence length="84" mass="9379">MTMFKLGFVIIILIVAVTINVPEFSNNQVVAASDIDHVLSEFTKRLLPQLNTCFRSCTSDSDCSDCWICCTCRNTMLGHICDSQ</sequence>
<comment type="caution">
    <text evidence="2">The sequence shown here is derived from an EMBL/GenBank/DDBJ whole genome shotgun (WGS) entry which is preliminary data.</text>
</comment>
<protein>
    <recommendedName>
        <fullName evidence="4">Carboxypeptidase A inhibitor-like domain-containing protein</fullName>
    </recommendedName>
</protein>
<feature type="signal peptide" evidence="1">
    <location>
        <begin position="1"/>
        <end position="18"/>
    </location>
</feature>
<keyword evidence="3" id="KW-1185">Reference proteome</keyword>
<accession>A0A1J6KE82</accession>
<evidence type="ECO:0008006" key="4">
    <source>
        <dbReference type="Google" id="ProtNLM"/>
    </source>
</evidence>
<name>A0A1J6KE82_NICAT</name>
<dbReference type="AlphaFoldDB" id="A0A1J6KE82"/>
<evidence type="ECO:0000313" key="2">
    <source>
        <dbReference type="EMBL" id="OIT20255.1"/>
    </source>
</evidence>
<proteinExistence type="predicted"/>
<organism evidence="2 3">
    <name type="scientific">Nicotiana attenuata</name>
    <name type="common">Coyote tobacco</name>
    <dbReference type="NCBI Taxonomy" id="49451"/>
    <lineage>
        <taxon>Eukaryota</taxon>
        <taxon>Viridiplantae</taxon>
        <taxon>Streptophyta</taxon>
        <taxon>Embryophyta</taxon>
        <taxon>Tracheophyta</taxon>
        <taxon>Spermatophyta</taxon>
        <taxon>Magnoliopsida</taxon>
        <taxon>eudicotyledons</taxon>
        <taxon>Gunneridae</taxon>
        <taxon>Pentapetalae</taxon>
        <taxon>asterids</taxon>
        <taxon>lamiids</taxon>
        <taxon>Solanales</taxon>
        <taxon>Solanaceae</taxon>
        <taxon>Nicotianoideae</taxon>
        <taxon>Nicotianeae</taxon>
        <taxon>Nicotiana</taxon>
    </lineage>
</organism>
<dbReference type="Proteomes" id="UP000187609">
    <property type="component" value="Unassembled WGS sequence"/>
</dbReference>
<evidence type="ECO:0000256" key="1">
    <source>
        <dbReference type="SAM" id="SignalP"/>
    </source>
</evidence>
<dbReference type="EMBL" id="MJEQ01005534">
    <property type="protein sequence ID" value="OIT20255.1"/>
    <property type="molecule type" value="Genomic_DNA"/>
</dbReference>
<evidence type="ECO:0000313" key="3">
    <source>
        <dbReference type="Proteomes" id="UP000187609"/>
    </source>
</evidence>
<keyword evidence="1" id="KW-0732">Signal</keyword>
<gene>
    <name evidence="2" type="ORF">A4A49_64931</name>
</gene>
<dbReference type="Gramene" id="OIT20255">
    <property type="protein sequence ID" value="OIT20255"/>
    <property type="gene ID" value="A4A49_64931"/>
</dbReference>